<dbReference type="AlphaFoldDB" id="A0A0D2L783"/>
<dbReference type="EMBL" id="KK100996">
    <property type="protein sequence ID" value="KIZ02684.1"/>
    <property type="molecule type" value="Genomic_DNA"/>
</dbReference>
<organism evidence="1 2">
    <name type="scientific">Monoraphidium neglectum</name>
    <dbReference type="NCBI Taxonomy" id="145388"/>
    <lineage>
        <taxon>Eukaryota</taxon>
        <taxon>Viridiplantae</taxon>
        <taxon>Chlorophyta</taxon>
        <taxon>core chlorophytes</taxon>
        <taxon>Chlorophyceae</taxon>
        <taxon>CS clade</taxon>
        <taxon>Sphaeropleales</taxon>
        <taxon>Selenastraceae</taxon>
        <taxon>Monoraphidium</taxon>
    </lineage>
</organism>
<proteinExistence type="predicted"/>
<protein>
    <submittedName>
        <fullName evidence="1">Uncharacterized protein</fullName>
    </submittedName>
</protein>
<evidence type="ECO:0000313" key="1">
    <source>
        <dbReference type="EMBL" id="KIZ02684.1"/>
    </source>
</evidence>
<dbReference type="Proteomes" id="UP000054498">
    <property type="component" value="Unassembled WGS sequence"/>
</dbReference>
<gene>
    <name evidence="1" type="ORF">MNEG_5271</name>
</gene>
<sequence>MLDLKSKTEYLAPLAAAADRSQFCALYTRPRWTMPANFLGVTHGRWMAPGGKEGNPASTIWPNNGSLKIPAAAVLKHRPVPFLIH</sequence>
<reference evidence="1 2" key="1">
    <citation type="journal article" date="2013" name="BMC Genomics">
        <title>Reconstruction of the lipid metabolism for the microalga Monoraphidium neglectum from its genome sequence reveals characteristics suitable for biofuel production.</title>
        <authorList>
            <person name="Bogen C."/>
            <person name="Al-Dilaimi A."/>
            <person name="Albersmeier A."/>
            <person name="Wichmann J."/>
            <person name="Grundmann M."/>
            <person name="Rupp O."/>
            <person name="Lauersen K.J."/>
            <person name="Blifernez-Klassen O."/>
            <person name="Kalinowski J."/>
            <person name="Goesmann A."/>
            <person name="Mussgnug J.H."/>
            <person name="Kruse O."/>
        </authorList>
    </citation>
    <scope>NUCLEOTIDE SEQUENCE [LARGE SCALE GENOMIC DNA]</scope>
    <source>
        <strain evidence="1 2">SAG 48.87</strain>
    </source>
</reference>
<accession>A0A0D2L783</accession>
<dbReference type="GeneID" id="25738148"/>
<evidence type="ECO:0000313" key="2">
    <source>
        <dbReference type="Proteomes" id="UP000054498"/>
    </source>
</evidence>
<dbReference type="KEGG" id="mng:MNEG_5271"/>
<keyword evidence="2" id="KW-1185">Reference proteome</keyword>
<dbReference type="RefSeq" id="XP_013901703.1">
    <property type="nucleotide sequence ID" value="XM_014046249.1"/>
</dbReference>
<name>A0A0D2L783_9CHLO</name>